<reference evidence="4 5" key="1">
    <citation type="journal article" date="2020" name="Nature">
        <title>Bacterial chemolithoautotrophy via manganese oxidation.</title>
        <authorList>
            <person name="Yu H."/>
            <person name="Leadbetter J.R."/>
        </authorList>
    </citation>
    <scope>NUCLEOTIDE SEQUENCE [LARGE SCALE GENOMIC DNA]</scope>
    <source>
        <strain evidence="4 5">Mn-1</strain>
    </source>
</reference>
<comment type="caution">
    <text evidence="4">The sequence shown here is derived from an EMBL/GenBank/DDBJ whole genome shotgun (WGS) entry which is preliminary data.</text>
</comment>
<dbReference type="FunFam" id="1.10.12.10:FF:000001">
    <property type="entry name" value="Probable enoyl-CoA hydratase, mitochondrial"/>
    <property type="match status" value="1"/>
</dbReference>
<sequence length="259" mass="27600">MANQFINYTLEDRVATVTISNPPANVLTTPLVKELDKVFDELSGKDDVKVIILTGSGTLFVAGADIKEIGSITSPKQGEELALMGQAVFNKIEQMRKPVIAAITGFCLGGGMELAMACHMRIAGDRARMGQPEINLGIIPGFGGTQRLSRLVGKAKAMEIILTGDMINAQEAKALGLVNKVVPEGEVLKQAVGLAKKIASKGMKAIAAAMSAIQEGTTQPLSQGLTLEAKLFGQICDTRDMKEGISAFIEKRQPKFQDQ</sequence>
<comment type="similarity">
    <text evidence="1 3">Belongs to the enoyl-CoA hydratase/isomerase family.</text>
</comment>
<dbReference type="PANTHER" id="PTHR11941:SF175">
    <property type="entry name" value="ENOYL-COA HYDRATASE-RELATED"/>
    <property type="match status" value="1"/>
</dbReference>
<dbReference type="EMBL" id="VTOW01000003">
    <property type="protein sequence ID" value="NKE72465.1"/>
    <property type="molecule type" value="Genomic_DNA"/>
</dbReference>
<accession>A0A7X6DSD5</accession>
<dbReference type="PROSITE" id="PS00166">
    <property type="entry name" value="ENOYL_COA_HYDRATASE"/>
    <property type="match status" value="1"/>
</dbReference>
<dbReference type="InterPro" id="IPR001753">
    <property type="entry name" value="Enoyl-CoA_hydra/iso"/>
</dbReference>
<dbReference type="CDD" id="cd06558">
    <property type="entry name" value="crotonase-like"/>
    <property type="match status" value="1"/>
</dbReference>
<organism evidence="4 5">
    <name type="scientific">Candidatus Manganitrophus noduliformans</name>
    <dbReference type="NCBI Taxonomy" id="2606439"/>
    <lineage>
        <taxon>Bacteria</taxon>
        <taxon>Pseudomonadati</taxon>
        <taxon>Nitrospirota</taxon>
        <taxon>Nitrospiria</taxon>
        <taxon>Candidatus Troglogloeales</taxon>
        <taxon>Candidatus Manganitrophaceae</taxon>
        <taxon>Candidatus Manganitrophus</taxon>
    </lineage>
</organism>
<dbReference type="GO" id="GO:0006635">
    <property type="term" value="P:fatty acid beta-oxidation"/>
    <property type="evidence" value="ECO:0007669"/>
    <property type="project" value="TreeGrafter"/>
</dbReference>
<evidence type="ECO:0000256" key="2">
    <source>
        <dbReference type="ARBA" id="ARBA00023239"/>
    </source>
</evidence>
<dbReference type="AlphaFoldDB" id="A0A7X6DSD5"/>
<dbReference type="GO" id="GO:0004300">
    <property type="term" value="F:enoyl-CoA hydratase activity"/>
    <property type="evidence" value="ECO:0007669"/>
    <property type="project" value="UniProtKB-EC"/>
</dbReference>
<dbReference type="Pfam" id="PF00378">
    <property type="entry name" value="ECH_1"/>
    <property type="match status" value="1"/>
</dbReference>
<dbReference type="Gene3D" id="3.90.226.10">
    <property type="entry name" value="2-enoyl-CoA Hydratase, Chain A, domain 1"/>
    <property type="match status" value="1"/>
</dbReference>
<dbReference type="SUPFAM" id="SSF52096">
    <property type="entry name" value="ClpP/crotonase"/>
    <property type="match status" value="1"/>
</dbReference>
<gene>
    <name evidence="4" type="ORF">MNODULE_17075</name>
</gene>
<dbReference type="InterPro" id="IPR018376">
    <property type="entry name" value="Enoyl-CoA_hyd/isom_CS"/>
</dbReference>
<proteinExistence type="inferred from homology"/>
<name>A0A7X6DSD5_9BACT</name>
<dbReference type="EC" id="4.2.1.17" evidence="4"/>
<dbReference type="InterPro" id="IPR029045">
    <property type="entry name" value="ClpP/crotonase-like_dom_sf"/>
</dbReference>
<dbReference type="FunFam" id="3.90.226.10:FF:000009">
    <property type="entry name" value="Carnitinyl-CoA dehydratase"/>
    <property type="match status" value="1"/>
</dbReference>
<dbReference type="PANTHER" id="PTHR11941">
    <property type="entry name" value="ENOYL-COA HYDRATASE-RELATED"/>
    <property type="match status" value="1"/>
</dbReference>
<evidence type="ECO:0000313" key="5">
    <source>
        <dbReference type="Proteomes" id="UP000534783"/>
    </source>
</evidence>
<dbReference type="RefSeq" id="WP_168062128.1">
    <property type="nucleotide sequence ID" value="NZ_VTOW01000003.1"/>
</dbReference>
<keyword evidence="2 4" id="KW-0456">Lyase</keyword>
<dbReference type="NCBIfam" id="NF005803">
    <property type="entry name" value="PRK07658.1"/>
    <property type="match status" value="1"/>
</dbReference>
<evidence type="ECO:0000256" key="3">
    <source>
        <dbReference type="RuleBase" id="RU003707"/>
    </source>
</evidence>
<protein>
    <submittedName>
        <fullName evidence="4">Enoyl-CoA hydratase</fullName>
        <ecNumber evidence="4">4.2.1.17</ecNumber>
    </submittedName>
</protein>
<evidence type="ECO:0000313" key="4">
    <source>
        <dbReference type="EMBL" id="NKE72465.1"/>
    </source>
</evidence>
<evidence type="ECO:0000256" key="1">
    <source>
        <dbReference type="ARBA" id="ARBA00005254"/>
    </source>
</evidence>
<dbReference type="Proteomes" id="UP000534783">
    <property type="component" value="Unassembled WGS sequence"/>
</dbReference>
<keyword evidence="5" id="KW-1185">Reference proteome</keyword>